<keyword evidence="3" id="KW-1133">Transmembrane helix</keyword>
<dbReference type="Gene3D" id="2.60.40.1240">
    <property type="match status" value="1"/>
</dbReference>
<dbReference type="EMBL" id="QEKT01000015">
    <property type="protein sequence ID" value="PVY82209.1"/>
    <property type="molecule type" value="Genomic_DNA"/>
</dbReference>
<proteinExistence type="predicted"/>
<evidence type="ECO:0000313" key="6">
    <source>
        <dbReference type="Proteomes" id="UP000245433"/>
    </source>
</evidence>
<feature type="domain" description="DUF5067" evidence="4">
    <location>
        <begin position="51"/>
        <end position="176"/>
    </location>
</feature>
<keyword evidence="3" id="KW-0812">Transmembrane</keyword>
<gene>
    <name evidence="5" type="ORF">C7384_11512</name>
</gene>
<keyword evidence="6" id="KW-1185">Reference proteome</keyword>
<feature type="compositionally biased region" description="Basic and acidic residues" evidence="2">
    <location>
        <begin position="44"/>
        <end position="58"/>
    </location>
</feature>
<dbReference type="InterPro" id="IPR031989">
    <property type="entry name" value="DUF5067"/>
</dbReference>
<organism evidence="5 6">
    <name type="scientific">Convivina intestini</name>
    <dbReference type="NCBI Taxonomy" id="1505726"/>
    <lineage>
        <taxon>Bacteria</taxon>
        <taxon>Bacillati</taxon>
        <taxon>Bacillota</taxon>
        <taxon>Bacilli</taxon>
        <taxon>Lactobacillales</taxon>
        <taxon>Lactobacillaceae</taxon>
        <taxon>Convivina</taxon>
    </lineage>
</organism>
<dbReference type="AlphaFoldDB" id="A0A2U1D3M0"/>
<feature type="transmembrane region" description="Helical" evidence="3">
    <location>
        <begin position="6"/>
        <end position="25"/>
    </location>
</feature>
<protein>
    <submittedName>
        <fullName evidence="5">Uncharacterized protein DUF5067</fullName>
    </submittedName>
</protein>
<sequence>MNKKIVYSIIGLMGVIIVGLTFAVTNKSSNKNNTSAAKSTTSSKVEKATDNTTNKDESNSWSFKGSTYKAGNLKFDFGKSEIVDGYDGKKLIAIHAKMTNISDKEMDSSAMYSVVSAYQKTDTQNKKLEVGTVKDNDKIRTECENLDQKLLPGKTVDVAIVFSLENDNDVTVHFENAEFKELGTKTYSVK</sequence>
<name>A0A2U1D3M0_9LACO</name>
<dbReference type="OrthoDB" id="2298506at2"/>
<comment type="caution">
    <text evidence="5">The sequence shown here is derived from an EMBL/GenBank/DDBJ whole genome shotgun (WGS) entry which is preliminary data.</text>
</comment>
<dbReference type="InterPro" id="IPR029050">
    <property type="entry name" value="Immunoprotect_excell_Ig-like"/>
</dbReference>
<evidence type="ECO:0000256" key="1">
    <source>
        <dbReference type="ARBA" id="ARBA00022729"/>
    </source>
</evidence>
<keyword evidence="1" id="KW-0732">Signal</keyword>
<feature type="compositionally biased region" description="Low complexity" evidence="2">
    <location>
        <begin position="29"/>
        <end position="43"/>
    </location>
</feature>
<accession>A0A2U1D3M0</accession>
<feature type="region of interest" description="Disordered" evidence="2">
    <location>
        <begin position="29"/>
        <end position="61"/>
    </location>
</feature>
<dbReference type="RefSeq" id="WP_089940451.1">
    <property type="nucleotide sequence ID" value="NZ_CAKOEX010000019.1"/>
</dbReference>
<evidence type="ECO:0000313" key="5">
    <source>
        <dbReference type="EMBL" id="PVY82209.1"/>
    </source>
</evidence>
<reference evidence="5 6" key="1">
    <citation type="submission" date="2018-04" db="EMBL/GenBank/DDBJ databases">
        <title>Genomic Encyclopedia of Type Strains, Phase IV (KMG-IV): sequencing the most valuable type-strain genomes for metagenomic binning, comparative biology and taxonomic classification.</title>
        <authorList>
            <person name="Goeker M."/>
        </authorList>
    </citation>
    <scope>NUCLEOTIDE SEQUENCE [LARGE SCALE GENOMIC DNA]</scope>
    <source>
        <strain evidence="5 6">DSM 28795</strain>
    </source>
</reference>
<evidence type="ECO:0000256" key="3">
    <source>
        <dbReference type="SAM" id="Phobius"/>
    </source>
</evidence>
<keyword evidence="3" id="KW-0472">Membrane</keyword>
<dbReference type="Pfam" id="PF16729">
    <property type="entry name" value="DUF5067"/>
    <property type="match status" value="1"/>
</dbReference>
<evidence type="ECO:0000259" key="4">
    <source>
        <dbReference type="Pfam" id="PF16729"/>
    </source>
</evidence>
<evidence type="ECO:0000256" key="2">
    <source>
        <dbReference type="SAM" id="MobiDB-lite"/>
    </source>
</evidence>
<dbReference type="Proteomes" id="UP000245433">
    <property type="component" value="Unassembled WGS sequence"/>
</dbReference>